<dbReference type="RefSeq" id="WP_138856581.1">
    <property type="nucleotide sequence ID" value="NZ_CP040709.1"/>
</dbReference>
<dbReference type="AlphaFoldDB" id="A0A840SAT2"/>
<organism evidence="1 2">
    <name type="scientific">Inhella inkyongensis</name>
    <dbReference type="NCBI Taxonomy" id="392593"/>
    <lineage>
        <taxon>Bacteria</taxon>
        <taxon>Pseudomonadati</taxon>
        <taxon>Pseudomonadota</taxon>
        <taxon>Betaproteobacteria</taxon>
        <taxon>Burkholderiales</taxon>
        <taxon>Sphaerotilaceae</taxon>
        <taxon>Inhella</taxon>
    </lineage>
</organism>
<dbReference type="Proteomes" id="UP000554837">
    <property type="component" value="Unassembled WGS sequence"/>
</dbReference>
<reference evidence="1 2" key="1">
    <citation type="submission" date="2020-08" db="EMBL/GenBank/DDBJ databases">
        <title>Genomic Encyclopedia of Type Strains, Phase IV (KMG-IV): sequencing the most valuable type-strain genomes for metagenomic binning, comparative biology and taxonomic classification.</title>
        <authorList>
            <person name="Goeker M."/>
        </authorList>
    </citation>
    <scope>NUCLEOTIDE SEQUENCE [LARGE SCALE GENOMIC DNA]</scope>
    <source>
        <strain evidence="1 2">DSM 23958</strain>
    </source>
</reference>
<protein>
    <recommendedName>
        <fullName evidence="3">Motility protein</fullName>
    </recommendedName>
</protein>
<evidence type="ECO:0000313" key="1">
    <source>
        <dbReference type="EMBL" id="MBB5205489.1"/>
    </source>
</evidence>
<name>A0A840SAT2_9BURK</name>
<evidence type="ECO:0008006" key="3">
    <source>
        <dbReference type="Google" id="ProtNLM"/>
    </source>
</evidence>
<dbReference type="EMBL" id="JACHHO010000004">
    <property type="protein sequence ID" value="MBB5205489.1"/>
    <property type="molecule type" value="Genomic_DNA"/>
</dbReference>
<evidence type="ECO:0000313" key="2">
    <source>
        <dbReference type="Proteomes" id="UP000554837"/>
    </source>
</evidence>
<sequence>MNPIPAVNAASSMEAGTVQSVAAIKVMKMAMQNQESQVSQLLSALPQAAPQLATSGSVGTQLHAVA</sequence>
<comment type="caution">
    <text evidence="1">The sequence shown here is derived from an EMBL/GenBank/DDBJ whole genome shotgun (WGS) entry which is preliminary data.</text>
</comment>
<gene>
    <name evidence="1" type="ORF">HNQ51_002808</name>
</gene>
<proteinExistence type="predicted"/>
<accession>A0A840SAT2</accession>
<keyword evidence="2" id="KW-1185">Reference proteome</keyword>